<feature type="domain" description="Mur ligase C-terminal" evidence="11">
    <location>
        <begin position="410"/>
        <end position="564"/>
    </location>
</feature>
<feature type="binding site" evidence="7">
    <location>
        <position position="459"/>
    </location>
    <ligand>
        <name>meso-2,6-diaminopimelate</name>
        <dbReference type="ChEBI" id="CHEBI:57791"/>
    </ligand>
</feature>
<dbReference type="InterPro" id="IPR036615">
    <property type="entry name" value="Mur_ligase_C_dom_sf"/>
</dbReference>
<sequence>MKLSYLIKECTPVWTRSIDPASDPDTDPEITSIHASAQDVIKGGLFIAIKGFQHDGHDYIDRAVANGASAIITDTKRDIQLTIKDPLATKYPVVAQVKDTRKAMSSIASRFYGNPSGSMVLTGITGTNGKTTTAWLLENIFNEAGFETGVIGTLNYRYKGQTFDNPVTTPESIDLHRILSDMKNQGVTHVIMEVSSHAIDLHRVRECAFDVAIFTNLTRDHLDYHKNMGAYFACKKRLFTKLLKRGGKNGKSVINIEDDYGKELSSLLPADSTTVTCLKADNHLCATLNGLNTKNHLCTEARQHKRDNFSGKKEPTATPSMVSATPSMVSATSSMVSATPSMVSASDIEDDIKGLKGNIHIDRCSFSFSSNLAGDFNLENILCAAGAAHALGVDTNFIKSGIESCHGVPGRLERVENRGNRHIFVDYAHTPDALESILKTLKMRAPARLITICGCGGDRDRTKRPIMGEIAARYSDILIVTSDNPRTEDPDSIIADIMDGVNKVTPSIKKSTAETSTLSENKSIGEDKTYSAKELIIEPDRQKALEMSVALSKPGDIIIAAGKGHETYQIIKSGKIDFDDRLILRQAATIFDAKPFCQSSSNRKEKSSSNRKEKYTDCDFSPIAWSFYDISQALDFTDQVNMENESENKNFIFQSASRTKDALKNKIPCFKGVSTDSRITEKDDIFLALKGENFDAHDFIPDLVKKGVKAFIVDKTFLRLKGDAIFFRVNNTLEALGMLARYQRIRSGVQVLAITGSNGKTTTRKMAASIFSQKFRTLSTSGNFNNEVGLPLTLLKLSGHHEWAVVEMGMNHPGEISRLSKIAMPDIAIITNTADAHLEGMGNRDNVAMAKAEISEGMKDKSTLIINGNDPSKQIILKKRANNPRVSNTIFFGTQLKEVPDIEIKGENNIFFVTEEKKEFTGNGISFTISTSLSGYRFKNETLFINSPATFMLDNALAACSAALAAGISISEIKDGLSIFQPVKGRMNIIKKGHLTLIDDTYNANPASVKGAIATLQKLSSGKEAIAVLGDMLELGEQSPALHFSVGEAAANASISRLYTSGERSEDIIKGALHAGLARDVLFNGTKSEITKSLTEYIEKSKKENAKEICILIKGSRGMKMEEILNTLLS</sequence>
<dbReference type="HAMAP" id="MF_02019">
    <property type="entry name" value="MurF"/>
    <property type="match status" value="1"/>
</dbReference>
<feature type="short sequence motif" description="Meso-diaminopimelate recognition motif" evidence="7">
    <location>
        <begin position="483"/>
        <end position="486"/>
    </location>
</feature>
<dbReference type="AlphaFoldDB" id="A0A1W1HE87"/>
<protein>
    <recommendedName>
        <fullName evidence="7 8">Multifunctional fusion protein</fullName>
    </recommendedName>
    <domain>
        <recommendedName>
            <fullName evidence="7">UDP-N-acetylmuramoyl-L-alanyl-D-glutamate--2,6-diaminopimelate ligase</fullName>
            <ecNumber evidence="7">6.3.2.13</ecNumber>
        </recommendedName>
        <alternativeName>
            <fullName evidence="7">Meso-A2pm-adding enzyme</fullName>
        </alternativeName>
        <alternativeName>
            <fullName evidence="7">Meso-diaminopimelate-adding enzyme</fullName>
        </alternativeName>
        <alternativeName>
            <fullName evidence="7">UDP-MurNAc-L-Ala-D-Glu:meso-diaminopimelate ligase</fullName>
        </alternativeName>
        <alternativeName>
            <fullName evidence="7">UDP-MurNAc-tripeptide synthetase</fullName>
        </alternativeName>
        <alternativeName>
            <fullName evidence="7">UDP-N-acetylmuramyl-tripeptide synthetase</fullName>
        </alternativeName>
    </domain>
    <domain>
        <recommendedName>
            <fullName evidence="8">UDP-N-acetylmuramoyl-tripeptide--D-alanyl-D-alanine ligase</fullName>
            <ecNumber evidence="8">6.3.2.10</ecNumber>
        </recommendedName>
        <alternativeName>
            <fullName evidence="8">D-alanyl-D-alanine-adding enzyme</fullName>
        </alternativeName>
    </domain>
</protein>
<dbReference type="Proteomes" id="UP000191931">
    <property type="component" value="Unassembled WGS sequence"/>
</dbReference>
<evidence type="ECO:0000256" key="6">
    <source>
        <dbReference type="ARBA" id="ARBA00023316"/>
    </source>
</evidence>
<keyword evidence="3 8" id="KW-0133">Cell shape</keyword>
<dbReference type="HAMAP" id="MF_00208">
    <property type="entry name" value="MurE"/>
    <property type="match status" value="1"/>
</dbReference>
<dbReference type="GO" id="GO:0000287">
    <property type="term" value="F:magnesium ion binding"/>
    <property type="evidence" value="ECO:0007669"/>
    <property type="project" value="UniProtKB-UniRule"/>
</dbReference>
<dbReference type="RefSeq" id="WP_080809081.1">
    <property type="nucleotide sequence ID" value="NZ_LT828564.1"/>
</dbReference>
<dbReference type="InterPro" id="IPR004101">
    <property type="entry name" value="Mur_ligase_C"/>
</dbReference>
<feature type="domain" description="Mur ligase central" evidence="12">
    <location>
        <begin position="754"/>
        <end position="962"/>
    </location>
</feature>
<dbReference type="Pfam" id="PF02875">
    <property type="entry name" value="Mur_ligase_C"/>
    <property type="match status" value="2"/>
</dbReference>
<feature type="binding site" evidence="7">
    <location>
        <begin position="483"/>
        <end position="486"/>
    </location>
    <ligand>
        <name>meso-2,6-diaminopimelate</name>
        <dbReference type="ChEBI" id="CHEBI:57791"/>
    </ligand>
</feature>
<evidence type="ECO:0000256" key="9">
    <source>
        <dbReference type="RuleBase" id="RU004136"/>
    </source>
</evidence>
<dbReference type="Gene3D" id="3.90.190.20">
    <property type="entry name" value="Mur ligase, C-terminal domain"/>
    <property type="match status" value="2"/>
</dbReference>
<dbReference type="GO" id="GO:0009252">
    <property type="term" value="P:peptidoglycan biosynthetic process"/>
    <property type="evidence" value="ECO:0007669"/>
    <property type="project" value="UniProtKB-UniRule"/>
</dbReference>
<comment type="catalytic activity">
    <reaction evidence="8 9">
        <text>D-alanyl-D-alanine + UDP-N-acetyl-alpha-D-muramoyl-L-alanyl-gamma-D-glutamyl-meso-2,6-diaminopimelate + ATP = UDP-N-acetyl-alpha-D-muramoyl-L-alanyl-gamma-D-glutamyl-meso-2,6-diaminopimeloyl-D-alanyl-D-alanine + ADP + phosphate + H(+)</text>
        <dbReference type="Rhea" id="RHEA:28374"/>
        <dbReference type="ChEBI" id="CHEBI:15378"/>
        <dbReference type="ChEBI" id="CHEBI:30616"/>
        <dbReference type="ChEBI" id="CHEBI:43474"/>
        <dbReference type="ChEBI" id="CHEBI:57822"/>
        <dbReference type="ChEBI" id="CHEBI:61386"/>
        <dbReference type="ChEBI" id="CHEBI:83905"/>
        <dbReference type="ChEBI" id="CHEBI:456216"/>
        <dbReference type="EC" id="6.3.2.10"/>
    </reaction>
</comment>
<feature type="binding site" evidence="7">
    <location>
        <position position="195"/>
    </location>
    <ligand>
        <name>UDP-N-acetyl-alpha-D-muramoyl-L-alanyl-D-glutamate</name>
        <dbReference type="ChEBI" id="CHEBI:83900"/>
    </ligand>
</feature>
<evidence type="ECO:0000256" key="3">
    <source>
        <dbReference type="ARBA" id="ARBA00022960"/>
    </source>
</evidence>
<organism evidence="13 14">
    <name type="scientific">Desulfamplus magnetovallimortis</name>
    <dbReference type="NCBI Taxonomy" id="1246637"/>
    <lineage>
        <taxon>Bacteria</taxon>
        <taxon>Pseudomonadati</taxon>
        <taxon>Thermodesulfobacteriota</taxon>
        <taxon>Desulfobacteria</taxon>
        <taxon>Desulfobacterales</taxon>
        <taxon>Desulfobacteraceae</taxon>
        <taxon>Desulfamplus</taxon>
    </lineage>
</organism>
<evidence type="ECO:0000256" key="4">
    <source>
        <dbReference type="ARBA" id="ARBA00022984"/>
    </source>
</evidence>
<name>A0A1W1HE87_9BACT</name>
<dbReference type="SUPFAM" id="SSF63418">
    <property type="entry name" value="MurE/MurF N-terminal domain"/>
    <property type="match status" value="2"/>
</dbReference>
<dbReference type="GO" id="GO:0051301">
    <property type="term" value="P:cell division"/>
    <property type="evidence" value="ECO:0007669"/>
    <property type="project" value="UniProtKB-KW"/>
</dbReference>
<feature type="binding site" evidence="7">
    <location>
        <position position="566"/>
    </location>
    <ligand>
        <name>meso-2,6-diaminopimelate</name>
        <dbReference type="ChEBI" id="CHEBI:57791"/>
    </ligand>
</feature>
<dbReference type="NCBIfam" id="TIGR01143">
    <property type="entry name" value="murF"/>
    <property type="match status" value="1"/>
</dbReference>
<dbReference type="GO" id="GO:0005737">
    <property type="term" value="C:cytoplasm"/>
    <property type="evidence" value="ECO:0007669"/>
    <property type="project" value="UniProtKB-SubCell"/>
</dbReference>
<accession>A0A1W1HE87</accession>
<dbReference type="Pfam" id="PF08245">
    <property type="entry name" value="Mur_ligase_M"/>
    <property type="match status" value="2"/>
</dbReference>
<dbReference type="PANTHER" id="PTHR23135">
    <property type="entry name" value="MUR LIGASE FAMILY MEMBER"/>
    <property type="match status" value="1"/>
</dbReference>
<evidence type="ECO:0000256" key="7">
    <source>
        <dbReference type="HAMAP-Rule" id="MF_00208"/>
    </source>
</evidence>
<keyword evidence="7" id="KW-0460">Magnesium</keyword>
<evidence type="ECO:0000313" key="13">
    <source>
        <dbReference type="EMBL" id="SLM30692.1"/>
    </source>
</evidence>
<dbReference type="EC" id="6.3.2.13" evidence="7"/>
<dbReference type="EC" id="6.3.2.10" evidence="8"/>
<evidence type="ECO:0000313" key="14">
    <source>
        <dbReference type="Proteomes" id="UP000191931"/>
    </source>
</evidence>
<dbReference type="SUPFAM" id="SSF53623">
    <property type="entry name" value="MurD-like peptide ligases, catalytic domain"/>
    <property type="match status" value="3"/>
</dbReference>
<feature type="binding site" evidence="7">
    <location>
        <begin position="126"/>
        <end position="132"/>
    </location>
    <ligand>
        <name>ATP</name>
        <dbReference type="ChEBI" id="CHEBI:30616"/>
    </ligand>
</feature>
<keyword evidence="4 8" id="KW-0573">Peptidoglycan synthesis</keyword>
<evidence type="ECO:0000256" key="1">
    <source>
        <dbReference type="ARBA" id="ARBA00005898"/>
    </source>
</evidence>
<keyword evidence="8" id="KW-0963">Cytoplasm</keyword>
<comment type="subcellular location">
    <subcellularLocation>
        <location evidence="8 9">Cytoplasm</location>
    </subcellularLocation>
</comment>
<keyword evidence="6 8" id="KW-0961">Cell wall biogenesis/degradation</keyword>
<evidence type="ECO:0000259" key="12">
    <source>
        <dbReference type="Pfam" id="PF08245"/>
    </source>
</evidence>
<dbReference type="GO" id="GO:0005524">
    <property type="term" value="F:ATP binding"/>
    <property type="evidence" value="ECO:0007669"/>
    <property type="project" value="UniProtKB-UniRule"/>
</dbReference>
<evidence type="ECO:0000256" key="2">
    <source>
        <dbReference type="ARBA" id="ARBA00022618"/>
    </source>
</evidence>
<dbReference type="SUPFAM" id="SSF53244">
    <property type="entry name" value="MurD-like peptide ligases, peptide-binding domain"/>
    <property type="match status" value="2"/>
</dbReference>
<proteinExistence type="inferred from homology"/>
<keyword evidence="8" id="KW-0067">ATP-binding</keyword>
<dbReference type="InterPro" id="IPR005863">
    <property type="entry name" value="UDP-N-AcMur_synth"/>
</dbReference>
<gene>
    <name evidence="7" type="primary">murE</name>
    <name evidence="8" type="synonym">murF</name>
    <name evidence="13" type="ORF">MTBBW1_2380016</name>
</gene>
<feature type="domain" description="Mur ligase N-terminal catalytic" evidence="10">
    <location>
        <begin position="30"/>
        <end position="112"/>
    </location>
</feature>
<feature type="domain" description="Mur ligase N-terminal catalytic" evidence="10">
    <location>
        <begin position="671"/>
        <end position="742"/>
    </location>
</feature>
<dbReference type="Gene3D" id="3.40.1190.10">
    <property type="entry name" value="Mur-like, catalytic domain"/>
    <property type="match status" value="2"/>
</dbReference>
<feature type="binding site" evidence="7">
    <location>
        <position position="203"/>
    </location>
    <ligand>
        <name>UDP-N-acetyl-alpha-D-muramoyl-L-alanyl-D-glutamate</name>
        <dbReference type="ChEBI" id="CHEBI:83900"/>
    </ligand>
</feature>
<dbReference type="Pfam" id="PF01225">
    <property type="entry name" value="Mur_ligase"/>
    <property type="match status" value="2"/>
</dbReference>
<comment type="function">
    <text evidence="8 9">Involved in cell wall formation. Catalyzes the final step in the synthesis of UDP-N-acetylmuramoyl-pentapeptide, the precursor of murein.</text>
</comment>
<comment type="caution">
    <text evidence="7">Lacks conserved residue(s) required for the propagation of feature annotation.</text>
</comment>
<keyword evidence="2 8" id="KW-0132">Cell division</keyword>
<keyword evidence="8 13" id="KW-0436">Ligase</keyword>
<feature type="binding site" evidence="7">
    <location>
        <begin position="168"/>
        <end position="169"/>
    </location>
    <ligand>
        <name>UDP-N-acetyl-alpha-D-muramoyl-L-alanyl-D-glutamate</name>
        <dbReference type="ChEBI" id="CHEBI:83900"/>
    </ligand>
</feature>
<evidence type="ECO:0000259" key="10">
    <source>
        <dbReference type="Pfam" id="PF01225"/>
    </source>
</evidence>
<comment type="pathway">
    <text evidence="8 9">Cell wall biogenesis; peptidoglycan biosynthesis.</text>
</comment>
<dbReference type="UniPathway" id="UPA00219"/>
<feature type="binding site" evidence="7">
    <location>
        <position position="562"/>
    </location>
    <ligand>
        <name>meso-2,6-diaminopimelate</name>
        <dbReference type="ChEBI" id="CHEBI:57791"/>
    </ligand>
</feature>
<reference evidence="13 14" key="1">
    <citation type="submission" date="2017-03" db="EMBL/GenBank/DDBJ databases">
        <authorList>
            <person name="Afonso C.L."/>
            <person name="Miller P.J."/>
            <person name="Scott M.A."/>
            <person name="Spackman E."/>
            <person name="Goraichik I."/>
            <person name="Dimitrov K.M."/>
            <person name="Suarez D.L."/>
            <person name="Swayne D.E."/>
        </authorList>
    </citation>
    <scope>NUCLEOTIDE SEQUENCE [LARGE SCALE GENOMIC DNA]</scope>
    <source>
        <strain evidence="13">PRJEB14757</strain>
    </source>
</reference>
<dbReference type="GO" id="GO:0008766">
    <property type="term" value="F:UDP-N-acetylmuramoylalanyl-D-glutamyl-2,6-diaminopimelate-D-alanyl-D-alanine ligase activity"/>
    <property type="evidence" value="ECO:0007669"/>
    <property type="project" value="RHEA"/>
</dbReference>
<keyword evidence="8" id="KW-0547">Nucleotide-binding</keyword>
<comment type="function">
    <text evidence="7">Catalyzes the addition of meso-diaminopimelic acid to the nucleotide precursor UDP-N-acetylmuramoyl-L-alanyl-D-glutamate (UMAG) in the biosynthesis of bacterial cell-wall peptidoglycan.</text>
</comment>
<dbReference type="InterPro" id="IPR036565">
    <property type="entry name" value="Mur-like_cat_sf"/>
</dbReference>
<comment type="cofactor">
    <cofactor evidence="7">
        <name>Mg(2+)</name>
        <dbReference type="ChEBI" id="CHEBI:18420"/>
    </cofactor>
</comment>
<dbReference type="GO" id="GO:0047480">
    <property type="term" value="F:UDP-N-acetylmuramoyl-tripeptide-D-alanyl-D-alanine ligase activity"/>
    <property type="evidence" value="ECO:0007669"/>
    <property type="project" value="UniProtKB-UniRule"/>
</dbReference>
<comment type="similarity">
    <text evidence="1 7">Belongs to the MurCDEF family. MurE subfamily.</text>
</comment>
<comment type="PTM">
    <text evidence="7">Carboxylation is probably crucial for Mg(2+) binding and, consequently, for the gamma-phosphate positioning of ATP.</text>
</comment>
<dbReference type="InterPro" id="IPR013221">
    <property type="entry name" value="Mur_ligase_cen"/>
</dbReference>
<dbReference type="PANTHER" id="PTHR23135:SF4">
    <property type="entry name" value="UDP-N-ACETYLMURAMOYL-L-ALANYL-D-GLUTAMATE--2,6-DIAMINOPIMELATE LIGASE MURE HOMOLOG, CHLOROPLASTIC"/>
    <property type="match status" value="1"/>
</dbReference>
<comment type="similarity">
    <text evidence="8">Belongs to the MurCDEF family. MurF subfamily.</text>
</comment>
<dbReference type="GO" id="GO:0071555">
    <property type="term" value="P:cell wall organization"/>
    <property type="evidence" value="ECO:0007669"/>
    <property type="project" value="UniProtKB-KW"/>
</dbReference>
<dbReference type="InterPro" id="IPR000713">
    <property type="entry name" value="Mur_ligase_N"/>
</dbReference>
<evidence type="ECO:0000259" key="11">
    <source>
        <dbReference type="Pfam" id="PF02875"/>
    </source>
</evidence>
<keyword evidence="5 8" id="KW-0131">Cell cycle</keyword>
<comment type="catalytic activity">
    <reaction evidence="7">
        <text>UDP-N-acetyl-alpha-D-muramoyl-L-alanyl-D-glutamate + meso-2,6-diaminopimelate + ATP = UDP-N-acetyl-alpha-D-muramoyl-L-alanyl-gamma-D-glutamyl-meso-2,6-diaminopimelate + ADP + phosphate + H(+)</text>
        <dbReference type="Rhea" id="RHEA:23676"/>
        <dbReference type="ChEBI" id="CHEBI:15378"/>
        <dbReference type="ChEBI" id="CHEBI:30616"/>
        <dbReference type="ChEBI" id="CHEBI:43474"/>
        <dbReference type="ChEBI" id="CHEBI:57791"/>
        <dbReference type="ChEBI" id="CHEBI:83900"/>
        <dbReference type="ChEBI" id="CHEBI:83905"/>
        <dbReference type="ChEBI" id="CHEBI:456216"/>
        <dbReference type="EC" id="6.3.2.13"/>
    </reaction>
</comment>
<dbReference type="InterPro" id="IPR035911">
    <property type="entry name" value="MurE/MurF_N"/>
</dbReference>
<dbReference type="GO" id="GO:0008360">
    <property type="term" value="P:regulation of cell shape"/>
    <property type="evidence" value="ECO:0007669"/>
    <property type="project" value="UniProtKB-KW"/>
</dbReference>
<feature type="domain" description="Mur ligase central" evidence="12">
    <location>
        <begin position="124"/>
        <end position="278"/>
    </location>
</feature>
<feature type="binding site" evidence="8">
    <location>
        <begin position="756"/>
        <end position="762"/>
    </location>
    <ligand>
        <name>ATP</name>
        <dbReference type="ChEBI" id="CHEBI:30616"/>
    </ligand>
</feature>
<dbReference type="Gene3D" id="3.40.1390.10">
    <property type="entry name" value="MurE/MurF, N-terminal domain"/>
    <property type="match status" value="2"/>
</dbReference>
<keyword evidence="14" id="KW-1185">Reference proteome</keyword>
<evidence type="ECO:0000256" key="5">
    <source>
        <dbReference type="ARBA" id="ARBA00023306"/>
    </source>
</evidence>
<dbReference type="GO" id="GO:0008765">
    <property type="term" value="F:UDP-N-acetylmuramoylalanyl-D-glutamate-2,6-diaminopimelate ligase activity"/>
    <property type="evidence" value="ECO:0007669"/>
    <property type="project" value="UniProtKB-UniRule"/>
</dbReference>
<evidence type="ECO:0000256" key="8">
    <source>
        <dbReference type="HAMAP-Rule" id="MF_02019"/>
    </source>
</evidence>
<dbReference type="EMBL" id="FWEV01000155">
    <property type="protein sequence ID" value="SLM30692.1"/>
    <property type="molecule type" value="Genomic_DNA"/>
</dbReference>
<dbReference type="STRING" id="1246637.MTBBW1_2380016"/>
<dbReference type="InterPro" id="IPR005761">
    <property type="entry name" value="UDP-N-AcMur-Glu-dNH2Pim_ligase"/>
</dbReference>
<feature type="domain" description="Mur ligase C-terminal" evidence="11">
    <location>
        <begin position="985"/>
        <end position="1117"/>
    </location>
</feature>
<feature type="modified residue" description="N6-carboxylysine" evidence="7">
    <location>
        <position position="235"/>
    </location>
</feature>
<dbReference type="OrthoDB" id="9800958at2"/>